<reference evidence="3" key="1">
    <citation type="submission" date="2017-02" db="UniProtKB">
        <authorList>
            <consortium name="WormBaseParasite"/>
        </authorList>
    </citation>
    <scope>IDENTIFICATION</scope>
</reference>
<name>A0A0N5BXV7_STREA</name>
<dbReference type="AlphaFoldDB" id="A0A0N5BXV7"/>
<keyword evidence="2" id="KW-1185">Reference proteome</keyword>
<protein>
    <submittedName>
        <fullName evidence="3">Glycoprotein</fullName>
    </submittedName>
</protein>
<dbReference type="Proteomes" id="UP000046392">
    <property type="component" value="Unplaced"/>
</dbReference>
<evidence type="ECO:0000256" key="1">
    <source>
        <dbReference type="SAM" id="Phobius"/>
    </source>
</evidence>
<proteinExistence type="predicted"/>
<accession>A0A0N5BXV7</accession>
<organism evidence="2 3">
    <name type="scientific">Strongyloides papillosus</name>
    <name type="common">Intestinal threadworm</name>
    <dbReference type="NCBI Taxonomy" id="174720"/>
    <lineage>
        <taxon>Eukaryota</taxon>
        <taxon>Metazoa</taxon>
        <taxon>Ecdysozoa</taxon>
        <taxon>Nematoda</taxon>
        <taxon>Chromadorea</taxon>
        <taxon>Rhabditida</taxon>
        <taxon>Tylenchina</taxon>
        <taxon>Panagrolaimomorpha</taxon>
        <taxon>Strongyloidoidea</taxon>
        <taxon>Strongyloididae</taxon>
        <taxon>Strongyloides</taxon>
    </lineage>
</organism>
<keyword evidence="1" id="KW-1133">Transmembrane helix</keyword>
<dbReference type="WBParaSite" id="SPAL_0001062125.1">
    <property type="protein sequence ID" value="SPAL_0001062125.1"/>
    <property type="gene ID" value="SPAL_0001062125"/>
</dbReference>
<evidence type="ECO:0000313" key="3">
    <source>
        <dbReference type="WBParaSite" id="SPAL_0001062125.1"/>
    </source>
</evidence>
<sequence length="125" mass="14878">MRLTPWIQAKEVVKINNDTIQAGEVVNFNNDNIQEENTSVVDVLPDHLKKAMFNSLYLWLKDIVAIAAVILFVLFIIRYCRRSEKIRKVFKFFFTDKRKAKHNVHEKLRNRDIEENQVSTNEQMR</sequence>
<feature type="transmembrane region" description="Helical" evidence="1">
    <location>
        <begin position="56"/>
        <end position="77"/>
    </location>
</feature>
<keyword evidence="1" id="KW-0812">Transmembrane</keyword>
<keyword evidence="1" id="KW-0472">Membrane</keyword>
<evidence type="ECO:0000313" key="2">
    <source>
        <dbReference type="Proteomes" id="UP000046392"/>
    </source>
</evidence>